<name>R0D5V1_9FIRM</name>
<accession>R0D5V1</accession>
<sequence>MSMRDVINTIEHDAFSRCMNLPQDGFDGQADIKTFPDGSRWAVCPYCGKKALKILPETRIENLTMKCRGSNCKKDFYVTVK</sequence>
<evidence type="ECO:0000313" key="2">
    <source>
        <dbReference type="Proteomes" id="UP000013180"/>
    </source>
</evidence>
<dbReference type="AlphaFoldDB" id="R0D5V1"/>
<comment type="caution">
    <text evidence="1">The sequence shown here is derived from an EMBL/GenBank/DDBJ whole genome shotgun (WGS) entry which is preliminary data.</text>
</comment>
<protein>
    <submittedName>
        <fullName evidence="1">Uncharacterized protein</fullName>
    </submittedName>
</protein>
<dbReference type="RefSeq" id="WP_002586490.1">
    <property type="nucleotide sequence ID" value="NZ_KB851034.1"/>
</dbReference>
<gene>
    <name evidence="1" type="ORF">HMPREF1083_02434</name>
</gene>
<dbReference type="PATRIC" id="fig|999406.3.peg.2627"/>
<organism evidence="1 2">
    <name type="scientific">[Clostridium] clostridioforme 90A6</name>
    <dbReference type="NCBI Taxonomy" id="999406"/>
    <lineage>
        <taxon>Bacteria</taxon>
        <taxon>Bacillati</taxon>
        <taxon>Bacillota</taxon>
        <taxon>Clostridia</taxon>
        <taxon>Lachnospirales</taxon>
        <taxon>Lachnospiraceae</taxon>
        <taxon>Enterocloster</taxon>
    </lineage>
</organism>
<evidence type="ECO:0000313" key="1">
    <source>
        <dbReference type="EMBL" id="ENZ64512.1"/>
    </source>
</evidence>
<reference evidence="1" key="1">
    <citation type="submission" date="2013-01" db="EMBL/GenBank/DDBJ databases">
        <title>The Genome Sequence of Clostridium clostridioforme 90A6.</title>
        <authorList>
            <consortium name="The Broad Institute Genome Sequencing Platform"/>
            <person name="Earl A."/>
            <person name="Ward D."/>
            <person name="Feldgarden M."/>
            <person name="Gevers D."/>
            <person name="Courvalin P."/>
            <person name="Lambert T."/>
            <person name="Walker B."/>
            <person name="Young S.K."/>
            <person name="Zeng Q."/>
            <person name="Gargeya S."/>
            <person name="Fitzgerald M."/>
            <person name="Haas B."/>
            <person name="Abouelleil A."/>
            <person name="Alvarado L."/>
            <person name="Arachchi H.M."/>
            <person name="Berlin A.M."/>
            <person name="Chapman S.B."/>
            <person name="Dewar J."/>
            <person name="Goldberg J."/>
            <person name="Griggs A."/>
            <person name="Gujja S."/>
            <person name="Hansen M."/>
            <person name="Howarth C."/>
            <person name="Imamovic A."/>
            <person name="Larimer J."/>
            <person name="McCowan C."/>
            <person name="Murphy C."/>
            <person name="Neiman D."/>
            <person name="Pearson M."/>
            <person name="Priest M."/>
            <person name="Roberts A."/>
            <person name="Saif S."/>
            <person name="Shea T."/>
            <person name="Sisk P."/>
            <person name="Sykes S."/>
            <person name="Wortman J."/>
            <person name="Nusbaum C."/>
            <person name="Birren B."/>
        </authorList>
    </citation>
    <scope>NUCLEOTIDE SEQUENCE [LARGE SCALE GENOMIC DNA]</scope>
    <source>
        <strain evidence="1">90A6</strain>
    </source>
</reference>
<dbReference type="Proteomes" id="UP000013180">
    <property type="component" value="Unassembled WGS sequence"/>
</dbReference>
<proteinExistence type="predicted"/>
<dbReference type="HOGENOM" id="CLU_2583076_0_0_9"/>
<dbReference type="EMBL" id="AGYL01000019">
    <property type="protein sequence ID" value="ENZ64512.1"/>
    <property type="molecule type" value="Genomic_DNA"/>
</dbReference>
<keyword evidence="2" id="KW-1185">Reference proteome</keyword>